<organism evidence="1 2">
    <name type="scientific">Hominisplanchenecus murintestinalis</name>
    <dbReference type="NCBI Taxonomy" id="2941517"/>
    <lineage>
        <taxon>Bacteria</taxon>
        <taxon>Bacillati</taxon>
        <taxon>Bacillota</taxon>
        <taxon>Clostridia</taxon>
        <taxon>Lachnospirales</taxon>
        <taxon>Lachnospiraceae</taxon>
        <taxon>Hominisplanchenecus</taxon>
    </lineage>
</organism>
<protein>
    <submittedName>
        <fullName evidence="1">Thiamine diphosphokinase</fullName>
        <ecNumber evidence="1">2.7.6.2</ecNumber>
    </submittedName>
</protein>
<name>A0AC61R2V2_9FIRM</name>
<dbReference type="EMBL" id="SRZB01000001">
    <property type="protein sequence ID" value="TGY00677.1"/>
    <property type="molecule type" value="Genomic_DNA"/>
</dbReference>
<evidence type="ECO:0000313" key="1">
    <source>
        <dbReference type="EMBL" id="TGY00677.1"/>
    </source>
</evidence>
<evidence type="ECO:0000313" key="2">
    <source>
        <dbReference type="Proteomes" id="UP000307720"/>
    </source>
</evidence>
<proteinExistence type="predicted"/>
<accession>A0AC61R2V2</accession>
<sequence length="225" mass="24981">MKRSIIVSGGDIDFDFALSFLNEKAYSFLIGADRGIHFLRKAGKIPTHIVGDFDSSTEGDLEYFKENVQVPVYTYPSEKDETDTQIAVELAIELKSDEIYILGGTGSRVDHLLSNIRVLAIPERKGIPCFLADPWNRIRVIDKPLILSRQELIGQYVSLFALGGQVEGLTLTGFKYPLVDYELTGDNPMGVSNEIKGEKAEIFFRKGLLVVAESRDSAVCGEPCR</sequence>
<dbReference type="Proteomes" id="UP000307720">
    <property type="component" value="Unassembled WGS sequence"/>
</dbReference>
<dbReference type="EC" id="2.7.6.2" evidence="1"/>
<keyword evidence="1" id="KW-0808">Transferase</keyword>
<comment type="caution">
    <text evidence="1">The sequence shown here is derived from an EMBL/GenBank/DDBJ whole genome shotgun (WGS) entry which is preliminary data.</text>
</comment>
<gene>
    <name evidence="1" type="ORF">E5357_00405</name>
</gene>
<keyword evidence="2" id="KW-1185">Reference proteome</keyword>
<reference evidence="1" key="1">
    <citation type="submission" date="2019-04" db="EMBL/GenBank/DDBJ databases">
        <title>Microbes associate with the intestines of laboratory mice.</title>
        <authorList>
            <person name="Navarre W."/>
            <person name="Wong E."/>
            <person name="Huang K."/>
            <person name="Tropini C."/>
            <person name="Ng K."/>
            <person name="Yu B."/>
        </authorList>
    </citation>
    <scope>NUCLEOTIDE SEQUENCE</scope>
    <source>
        <strain evidence="1">NM72_1-8</strain>
    </source>
</reference>